<reference evidence="2" key="1">
    <citation type="journal article" date="2020" name="mSystems">
        <title>Genome- and Community-Level Interaction Insights into Carbon Utilization and Element Cycling Functions of Hydrothermarchaeota in Hydrothermal Sediment.</title>
        <authorList>
            <person name="Zhou Z."/>
            <person name="Liu Y."/>
            <person name="Xu W."/>
            <person name="Pan J."/>
            <person name="Luo Z.H."/>
            <person name="Li M."/>
        </authorList>
    </citation>
    <scope>NUCLEOTIDE SEQUENCE [LARGE SCALE GENOMIC DNA]</scope>
    <source>
        <strain evidence="2">SpSt-62</strain>
        <strain evidence="1">SpSt-97</strain>
    </source>
</reference>
<dbReference type="EMBL" id="DTAK01000006">
    <property type="protein sequence ID" value="HGU58798.1"/>
    <property type="molecule type" value="Genomic_DNA"/>
</dbReference>
<evidence type="ECO:0000313" key="1">
    <source>
        <dbReference type="EMBL" id="HGE66947.1"/>
    </source>
</evidence>
<dbReference type="AlphaFoldDB" id="A0A7C4W2V2"/>
<evidence type="ECO:0000313" key="2">
    <source>
        <dbReference type="EMBL" id="HGU58798.1"/>
    </source>
</evidence>
<organism evidence="2">
    <name type="scientific">Geoglobus ahangari</name>
    <dbReference type="NCBI Taxonomy" id="113653"/>
    <lineage>
        <taxon>Archaea</taxon>
        <taxon>Methanobacteriati</taxon>
        <taxon>Methanobacteriota</taxon>
        <taxon>Archaeoglobi</taxon>
        <taxon>Archaeoglobales</taxon>
        <taxon>Archaeoglobaceae</taxon>
        <taxon>Geoglobus</taxon>
    </lineage>
</organism>
<gene>
    <name evidence="2" type="ORF">ENT89_01015</name>
    <name evidence="1" type="ORF">ENX77_07545</name>
</gene>
<name>A0A7C4W2V2_9EURY</name>
<proteinExistence type="predicted"/>
<dbReference type="EMBL" id="DTPI01000033">
    <property type="protein sequence ID" value="HGE66947.1"/>
    <property type="molecule type" value="Genomic_DNA"/>
</dbReference>
<protein>
    <submittedName>
        <fullName evidence="2">Uncharacterized protein</fullName>
    </submittedName>
</protein>
<accession>A0A7C4W2V2</accession>
<comment type="caution">
    <text evidence="2">The sequence shown here is derived from an EMBL/GenBank/DDBJ whole genome shotgun (WGS) entry which is preliminary data.</text>
</comment>
<sequence>MRKEVLFGLFICIGLISVVAVGVSKDSRDSDIILDMDSGFFAAHAKEITFYKSSKRNCWFTISGDDWVYYNGTIVFNRASNIVIQTHRDLKGSVWVCTKIGWNPLGGEIEYIKDRGYCYITSLSSGKAEIPAAKFVPDVEYILIVELIDSSYIFQYADDPKRDYWININDPNTFDRVEVFGYGPLNKIPFKIVVKE</sequence>